<evidence type="ECO:0008006" key="4">
    <source>
        <dbReference type="Google" id="ProtNLM"/>
    </source>
</evidence>
<sequence length="178" mass="18578">MKSKDIAIVGICLAVGAILRFAANMFPGAIVGNPVIALYCLAIILIRPKLKEAVGIGLVAAVVSMLISHSIFPPANLISEPLGALTCAGIYGLLGDSKKLEKISLLSPAITTFIATLVSGFSFIGICMVVMLASFISIPSGTVIGFFGMVAPIVIITAVFNCIVTQILYIPAKRIISR</sequence>
<evidence type="ECO:0000313" key="3">
    <source>
        <dbReference type="Proteomes" id="UP001218895"/>
    </source>
</evidence>
<reference evidence="2" key="1">
    <citation type="submission" date="2022-01" db="EMBL/GenBank/DDBJ databases">
        <title>Complete genome of Methanomicrobium antiquum DSM 21220.</title>
        <authorList>
            <person name="Chen S.-C."/>
            <person name="You Y.-T."/>
            <person name="Zhou Y.-Z."/>
            <person name="Lai M.-C."/>
        </authorList>
    </citation>
    <scope>NUCLEOTIDE SEQUENCE</scope>
    <source>
        <strain evidence="2">DSM 21220</strain>
    </source>
</reference>
<feature type="transmembrane region" description="Helical" evidence="1">
    <location>
        <begin position="78"/>
        <end position="94"/>
    </location>
</feature>
<name>A0AAF0JND1_9EURY</name>
<dbReference type="Proteomes" id="UP001218895">
    <property type="component" value="Chromosome"/>
</dbReference>
<keyword evidence="1" id="KW-1133">Transmembrane helix</keyword>
<evidence type="ECO:0000313" key="2">
    <source>
        <dbReference type="EMBL" id="WFN37301.1"/>
    </source>
</evidence>
<feature type="transmembrane region" description="Helical" evidence="1">
    <location>
        <begin position="144"/>
        <end position="170"/>
    </location>
</feature>
<dbReference type="AlphaFoldDB" id="A0AAF0JND1"/>
<dbReference type="RefSeq" id="WP_278100140.1">
    <property type="nucleotide sequence ID" value="NZ_CP091092.1"/>
</dbReference>
<gene>
    <name evidence="2" type="ORF">L1994_02625</name>
</gene>
<dbReference type="GeneID" id="79949254"/>
<organism evidence="2 3">
    <name type="scientific">Methanomicrobium antiquum</name>
    <dbReference type="NCBI Taxonomy" id="487686"/>
    <lineage>
        <taxon>Archaea</taxon>
        <taxon>Methanobacteriati</taxon>
        <taxon>Methanobacteriota</taxon>
        <taxon>Stenosarchaea group</taxon>
        <taxon>Methanomicrobia</taxon>
        <taxon>Methanomicrobiales</taxon>
        <taxon>Methanomicrobiaceae</taxon>
        <taxon>Methanomicrobium</taxon>
    </lineage>
</organism>
<protein>
    <recommendedName>
        <fullName evidence="4">Tryptophan transporter</fullName>
    </recommendedName>
</protein>
<feature type="transmembrane region" description="Helical" evidence="1">
    <location>
        <begin position="106"/>
        <end position="138"/>
    </location>
</feature>
<dbReference type="KEGG" id="manq:L1994_02625"/>
<proteinExistence type="predicted"/>
<dbReference type="EMBL" id="CP091092">
    <property type="protein sequence ID" value="WFN37301.1"/>
    <property type="molecule type" value="Genomic_DNA"/>
</dbReference>
<keyword evidence="1" id="KW-0812">Transmembrane</keyword>
<dbReference type="Pfam" id="PF17099">
    <property type="entry name" value="TrpP"/>
    <property type="match status" value="1"/>
</dbReference>
<accession>A0AAF0JND1</accession>
<feature type="transmembrane region" description="Helical" evidence="1">
    <location>
        <begin position="7"/>
        <end position="23"/>
    </location>
</feature>
<keyword evidence="3" id="KW-1185">Reference proteome</keyword>
<feature type="transmembrane region" description="Helical" evidence="1">
    <location>
        <begin position="29"/>
        <end position="46"/>
    </location>
</feature>
<evidence type="ECO:0000256" key="1">
    <source>
        <dbReference type="SAM" id="Phobius"/>
    </source>
</evidence>
<keyword evidence="1" id="KW-0472">Membrane</keyword>
<feature type="transmembrane region" description="Helical" evidence="1">
    <location>
        <begin position="53"/>
        <end position="72"/>
    </location>
</feature>
<dbReference type="InterPro" id="IPR031360">
    <property type="entry name" value="TrpP"/>
</dbReference>